<dbReference type="Pfam" id="PF00496">
    <property type="entry name" value="SBP_bac_5"/>
    <property type="match status" value="1"/>
</dbReference>
<dbReference type="GO" id="GO:0030313">
    <property type="term" value="C:cell envelope"/>
    <property type="evidence" value="ECO:0007669"/>
    <property type="project" value="UniProtKB-SubCell"/>
</dbReference>
<evidence type="ECO:0000256" key="5">
    <source>
        <dbReference type="SAM" id="SignalP"/>
    </source>
</evidence>
<name>A0A3P3XLH4_9SPIR</name>
<dbReference type="Gene3D" id="3.90.76.10">
    <property type="entry name" value="Dipeptide-binding Protein, Domain 1"/>
    <property type="match status" value="1"/>
</dbReference>
<dbReference type="GO" id="GO:0015833">
    <property type="term" value="P:peptide transport"/>
    <property type="evidence" value="ECO:0007669"/>
    <property type="project" value="TreeGrafter"/>
</dbReference>
<dbReference type="GO" id="GO:1904680">
    <property type="term" value="F:peptide transmembrane transporter activity"/>
    <property type="evidence" value="ECO:0007669"/>
    <property type="project" value="TreeGrafter"/>
</dbReference>
<dbReference type="Gene3D" id="3.10.105.10">
    <property type="entry name" value="Dipeptide-binding Protein, Domain 3"/>
    <property type="match status" value="2"/>
</dbReference>
<evidence type="ECO:0000256" key="4">
    <source>
        <dbReference type="ARBA" id="ARBA00022729"/>
    </source>
</evidence>
<reference evidence="7" key="1">
    <citation type="submission" date="2017-02" db="EMBL/GenBank/DDBJ databases">
        <authorList>
            <person name="Regsiter A."/>
            <person name="William W."/>
        </authorList>
    </citation>
    <scope>NUCLEOTIDE SEQUENCE</scope>
    <source>
        <strain evidence="7">Bib</strain>
    </source>
</reference>
<dbReference type="PROSITE" id="PS01040">
    <property type="entry name" value="SBP_BACTERIAL_5"/>
    <property type="match status" value="1"/>
</dbReference>
<dbReference type="Gene3D" id="3.40.190.10">
    <property type="entry name" value="Periplasmic binding protein-like II"/>
    <property type="match status" value="1"/>
</dbReference>
<evidence type="ECO:0000256" key="2">
    <source>
        <dbReference type="ARBA" id="ARBA00005695"/>
    </source>
</evidence>
<dbReference type="PANTHER" id="PTHR30290">
    <property type="entry name" value="PERIPLASMIC BINDING COMPONENT OF ABC TRANSPORTER"/>
    <property type="match status" value="1"/>
</dbReference>
<sequence length="657" mass="73657">MYKKIALALVALVLLSAATLGAATPKSKDYVYVFSTDPRSFNYLNDQRATNTQHITNFVDALLEHDRYGILRPALAESWKTNDDFTVWTFNIRKGVKWVTADLEPYADVKAQDWVDALKYMLDNKSTLTYLIDGFVKNAGAYLQGKITDFSQVGVKAKGDYVLEYTLEKPTPYFDTMLTYNAYYPVNGEFLKTKGKDFGKVDKNGILYNGAYILSNYTSKSVIEYDANPTYWDKGNVSIQHVKFVYFDGKDPDSLFNNFDAGVYVAAPVYTDNEALFARAQAKYKDYIFRARQDSTTFVYAFNYDRNAFASPADPTKGKSPKSDKAKEDTKKAILNRNFRKAIFFGIDRPTILAQRNGDVNKLAAIRNSYTAPELSFDIAGKDYVKYVEDALKSRNPADFPASFKLDDAQDPYYNPTKAKAYMAKAKAELTKQGVKFPIELDVAADVSYTKGMKMDQSLKAGLEALFGTDTIKVNVVEMDSDNYDASTYYAETGAQSNYDIGNTTGWGPDYGDPYTFLQTLEPVVGALLTPIGLDPVDEGSDKAAATAIGLYEYAKKVEAGNAEYKDYSKRFKLFADAEAQLLDDAIILPYMSFGGAFQVSRVIPYTAPRAAYGADEYKFKGVIVSDKVVSLAEREKYRQEWEKQRQAEYKKLNAGK</sequence>
<protein>
    <submittedName>
        <fullName evidence="7">Oligopeptide-binding protein AliB</fullName>
    </submittedName>
</protein>
<comment type="subcellular location">
    <subcellularLocation>
        <location evidence="1">Cell envelope</location>
    </subcellularLocation>
</comment>
<dbReference type="AlphaFoldDB" id="A0A3P3XLH4"/>
<keyword evidence="4 5" id="KW-0732">Signal</keyword>
<feature type="domain" description="Solute-binding protein family 5" evidence="6">
    <location>
        <begin position="72"/>
        <end position="521"/>
    </location>
</feature>
<dbReference type="InterPro" id="IPR000914">
    <property type="entry name" value="SBP_5_dom"/>
</dbReference>
<organism evidence="7">
    <name type="scientific">uncultured spirochete</name>
    <dbReference type="NCBI Taxonomy" id="156406"/>
    <lineage>
        <taxon>Bacteria</taxon>
        <taxon>Pseudomonadati</taxon>
        <taxon>Spirochaetota</taxon>
        <taxon>Spirochaetia</taxon>
        <taxon>Spirochaetales</taxon>
        <taxon>environmental samples</taxon>
    </lineage>
</organism>
<evidence type="ECO:0000313" key="7">
    <source>
        <dbReference type="EMBL" id="SLM15523.1"/>
    </source>
</evidence>
<dbReference type="PANTHER" id="PTHR30290:SF10">
    <property type="entry name" value="PERIPLASMIC OLIGOPEPTIDE-BINDING PROTEIN-RELATED"/>
    <property type="match status" value="1"/>
</dbReference>
<dbReference type="InterPro" id="IPR023765">
    <property type="entry name" value="SBP_5_CS"/>
</dbReference>
<proteinExistence type="inferred from homology"/>
<evidence type="ECO:0000256" key="1">
    <source>
        <dbReference type="ARBA" id="ARBA00004196"/>
    </source>
</evidence>
<dbReference type="SUPFAM" id="SSF53850">
    <property type="entry name" value="Periplasmic binding protein-like II"/>
    <property type="match status" value="1"/>
</dbReference>
<dbReference type="InterPro" id="IPR039424">
    <property type="entry name" value="SBP_5"/>
</dbReference>
<gene>
    <name evidence="7" type="primary">aliB</name>
    <name evidence="7" type="ORF">SPIROBIBN47_50038</name>
</gene>
<accession>A0A3P3XLH4</accession>
<keyword evidence="3" id="KW-0813">Transport</keyword>
<evidence type="ECO:0000256" key="3">
    <source>
        <dbReference type="ARBA" id="ARBA00022448"/>
    </source>
</evidence>
<evidence type="ECO:0000259" key="6">
    <source>
        <dbReference type="Pfam" id="PF00496"/>
    </source>
</evidence>
<feature type="signal peptide" evidence="5">
    <location>
        <begin position="1"/>
        <end position="22"/>
    </location>
</feature>
<feature type="chain" id="PRO_5018166829" evidence="5">
    <location>
        <begin position="23"/>
        <end position="657"/>
    </location>
</feature>
<comment type="similarity">
    <text evidence="2">Belongs to the bacterial solute-binding protein 5 family.</text>
</comment>
<dbReference type="EMBL" id="FWDM01000037">
    <property type="protein sequence ID" value="SLM15523.1"/>
    <property type="molecule type" value="Genomic_DNA"/>
</dbReference>